<feature type="region of interest" description="Disordered" evidence="1">
    <location>
        <begin position="311"/>
        <end position="333"/>
    </location>
</feature>
<gene>
    <name evidence="2" type="ORF">HINF_LOCUS696</name>
</gene>
<feature type="compositionally biased region" description="Polar residues" evidence="1">
    <location>
        <begin position="322"/>
        <end position="333"/>
    </location>
</feature>
<dbReference type="EMBL" id="CAXDID020000001">
    <property type="protein sequence ID" value="CAL5970756.1"/>
    <property type="molecule type" value="Genomic_DNA"/>
</dbReference>
<name>A0ABP1GF55_9EUKA</name>
<keyword evidence="3" id="KW-1185">Reference proteome</keyword>
<evidence type="ECO:0000313" key="2">
    <source>
        <dbReference type="EMBL" id="CAL5970756.1"/>
    </source>
</evidence>
<dbReference type="Proteomes" id="UP001642409">
    <property type="component" value="Unassembled WGS sequence"/>
</dbReference>
<reference evidence="2 3" key="1">
    <citation type="submission" date="2024-07" db="EMBL/GenBank/DDBJ databases">
        <authorList>
            <person name="Akdeniz Z."/>
        </authorList>
    </citation>
    <scope>NUCLEOTIDE SEQUENCE [LARGE SCALE GENOMIC DNA]</scope>
</reference>
<evidence type="ECO:0000256" key="1">
    <source>
        <dbReference type="SAM" id="MobiDB-lite"/>
    </source>
</evidence>
<protein>
    <submittedName>
        <fullName evidence="2">Hypothetical_protein</fullName>
    </submittedName>
</protein>
<comment type="caution">
    <text evidence="2">The sequence shown here is derived from an EMBL/GenBank/DDBJ whole genome shotgun (WGS) entry which is preliminary data.</text>
</comment>
<sequence>MINDLALFNQIIDCVIQLEKLADQIPKTENKEQYVCQYIKSLNNIQYIQLFSKLSMKMDLTYTQVKAIFDIVYQQKFRNITAQTNETSTKILPQNFIDMQLIHDLQRSVDANIPLQTQSNNFLSLNQTISLIQQNTSLQNDITESQNTQTLDIYNYYPQNQLQMKQFPQNINNLDLFLQNPVNEIKSLNAKQNKILEANSNNTSQNRLQVTTNTFEIILKECTQQIYNIDSQYYSTQYLIHFIQKQDYTRLFQAVSKKLNCTPEQAHNYFLQDYITQYIPQSKQNSLQQSQQSRTITDTVLDDITSLLKNNEERTSEKKSSKQPSKNETSTIKVSQIQNQKLVPSSEQLMQTITNIIWNQLHIKTTNQKYIQNIINDCMIPNIWSLVALELPYFTPDTAHKLYSSLFPEKRVVVNPGNIKFEEQFQNAVKQIFGNIPDEQICLKIQQMPMSVFKQISDLIPDQSAWKIQKYFLSQYLRCVYTEKLSQKDIEQIKTYVKANGSTKTEIDYLMFSQFRGRKILRHDVEKIAKETPKQQ</sequence>
<evidence type="ECO:0000313" key="3">
    <source>
        <dbReference type="Proteomes" id="UP001642409"/>
    </source>
</evidence>
<proteinExistence type="predicted"/>
<organism evidence="2 3">
    <name type="scientific">Hexamita inflata</name>
    <dbReference type="NCBI Taxonomy" id="28002"/>
    <lineage>
        <taxon>Eukaryota</taxon>
        <taxon>Metamonada</taxon>
        <taxon>Diplomonadida</taxon>
        <taxon>Hexamitidae</taxon>
        <taxon>Hexamitinae</taxon>
        <taxon>Hexamita</taxon>
    </lineage>
</organism>
<feature type="compositionally biased region" description="Basic and acidic residues" evidence="1">
    <location>
        <begin position="311"/>
        <end position="320"/>
    </location>
</feature>
<accession>A0ABP1GF55</accession>